<comment type="similarity">
    <text evidence="5">Belongs to the YqgF HJR family.</text>
</comment>
<dbReference type="AlphaFoldDB" id="A0A0R2HCV3"/>
<keyword evidence="1 5" id="KW-0963">Cytoplasm</keyword>
<dbReference type="Proteomes" id="UP000051841">
    <property type="component" value="Unassembled WGS sequence"/>
</dbReference>
<dbReference type="PANTHER" id="PTHR33317:SF4">
    <property type="entry name" value="POLYNUCLEOTIDYL TRANSFERASE, RIBONUCLEASE H-LIKE SUPERFAMILY PROTEIN"/>
    <property type="match status" value="1"/>
</dbReference>
<accession>A0A0R2HCV3</accession>
<dbReference type="EMBL" id="JQBL01000005">
    <property type="protein sequence ID" value="KRN50847.1"/>
    <property type="molecule type" value="Genomic_DNA"/>
</dbReference>
<keyword evidence="2 5" id="KW-0690">Ribosome biogenesis</keyword>
<reference evidence="7 8" key="1">
    <citation type="journal article" date="2015" name="Genome Announc.">
        <title>Expanding the biotechnology potential of lactobacilli through comparative genomics of 213 strains and associated genera.</title>
        <authorList>
            <person name="Sun Z."/>
            <person name="Harris H.M."/>
            <person name="McCann A."/>
            <person name="Guo C."/>
            <person name="Argimon S."/>
            <person name="Zhang W."/>
            <person name="Yang X."/>
            <person name="Jeffery I.B."/>
            <person name="Cooney J.C."/>
            <person name="Kagawa T.F."/>
            <person name="Liu W."/>
            <person name="Song Y."/>
            <person name="Salvetti E."/>
            <person name="Wrobel A."/>
            <person name="Rasinkangas P."/>
            <person name="Parkhill J."/>
            <person name="Rea M.C."/>
            <person name="O'Sullivan O."/>
            <person name="Ritari J."/>
            <person name="Douillard F.P."/>
            <person name="Paul Ross R."/>
            <person name="Yang R."/>
            <person name="Briner A.E."/>
            <person name="Felis G.E."/>
            <person name="de Vos W.M."/>
            <person name="Barrangou R."/>
            <person name="Klaenhammer T.R."/>
            <person name="Caufield P.W."/>
            <person name="Cui Y."/>
            <person name="Zhang H."/>
            <person name="O'Toole P.W."/>
        </authorList>
    </citation>
    <scope>NUCLEOTIDE SEQUENCE [LARGE SCALE GENOMIC DNA]</scope>
    <source>
        <strain evidence="7 8">DSM 20405</strain>
    </source>
</reference>
<evidence type="ECO:0000256" key="1">
    <source>
        <dbReference type="ARBA" id="ARBA00022490"/>
    </source>
</evidence>
<keyword evidence="3 5" id="KW-0540">Nuclease</keyword>
<dbReference type="PANTHER" id="PTHR33317">
    <property type="entry name" value="POLYNUCLEOTIDYL TRANSFERASE, RIBONUCLEASE H-LIKE SUPERFAMILY PROTEIN"/>
    <property type="match status" value="1"/>
</dbReference>
<feature type="domain" description="YqgF/RNase H-like" evidence="6">
    <location>
        <begin position="2"/>
        <end position="104"/>
    </location>
</feature>
<dbReference type="EC" id="3.1.-.-" evidence="5"/>
<dbReference type="InterPro" id="IPR037027">
    <property type="entry name" value="YqgF/RNaseH-like_dom_sf"/>
</dbReference>
<dbReference type="Gene3D" id="3.30.420.140">
    <property type="entry name" value="YqgF/RNase H-like domain"/>
    <property type="match status" value="1"/>
</dbReference>
<comment type="subcellular location">
    <subcellularLocation>
        <location evidence="5">Cytoplasm</location>
    </subcellularLocation>
</comment>
<dbReference type="PATRIC" id="fig|1410657.5.peg.1716"/>
<comment type="caution">
    <text evidence="7">The sequence shown here is derived from an EMBL/GenBank/DDBJ whole genome shotgun (WGS) entry which is preliminary data.</text>
</comment>
<evidence type="ECO:0000256" key="3">
    <source>
        <dbReference type="ARBA" id="ARBA00022722"/>
    </source>
</evidence>
<organism evidence="7 8">
    <name type="scientific">Kandleria vitulina DSM 20405</name>
    <dbReference type="NCBI Taxonomy" id="1410657"/>
    <lineage>
        <taxon>Bacteria</taxon>
        <taxon>Bacillati</taxon>
        <taxon>Bacillota</taxon>
        <taxon>Erysipelotrichia</taxon>
        <taxon>Erysipelotrichales</taxon>
        <taxon>Coprobacillaceae</taxon>
        <taxon>Kandleria</taxon>
    </lineage>
</organism>
<evidence type="ECO:0000313" key="8">
    <source>
        <dbReference type="Proteomes" id="UP000051841"/>
    </source>
</evidence>
<sequence>MERILGLDLGSRTCGIAVSDSLGMLAHGVETYRFSEGAYKKCAYRVKALVEEYGIHKIVLGLPKHMNGDLGERAQISIHFKEVLENMMDVEVILEDERLTTVIATNNLIFGDVSRKKRKKVVDKMAAVEILQGYLDRIGRQ</sequence>
<name>A0A0R2HCV3_9FIRM</name>
<dbReference type="InterPro" id="IPR005227">
    <property type="entry name" value="YqgF"/>
</dbReference>
<dbReference type="GO" id="GO:0004518">
    <property type="term" value="F:nuclease activity"/>
    <property type="evidence" value="ECO:0007669"/>
    <property type="project" value="UniProtKB-KW"/>
</dbReference>
<dbReference type="NCBIfam" id="TIGR00250">
    <property type="entry name" value="RNAse_H_YqgF"/>
    <property type="match status" value="1"/>
</dbReference>
<evidence type="ECO:0000259" key="6">
    <source>
        <dbReference type="SMART" id="SM00732"/>
    </source>
</evidence>
<evidence type="ECO:0000256" key="4">
    <source>
        <dbReference type="ARBA" id="ARBA00022801"/>
    </source>
</evidence>
<dbReference type="CDD" id="cd16964">
    <property type="entry name" value="YqgF"/>
    <property type="match status" value="1"/>
</dbReference>
<keyword evidence="8" id="KW-1185">Reference proteome</keyword>
<dbReference type="RefSeq" id="WP_029070715.1">
    <property type="nucleotide sequence ID" value="NZ_JNKN01000001.1"/>
</dbReference>
<comment type="function">
    <text evidence="5">Could be a nuclease involved in processing of the 5'-end of pre-16S rRNA.</text>
</comment>
<evidence type="ECO:0000256" key="5">
    <source>
        <dbReference type="HAMAP-Rule" id="MF_00651"/>
    </source>
</evidence>
<dbReference type="InterPro" id="IPR012337">
    <property type="entry name" value="RNaseH-like_sf"/>
</dbReference>
<dbReference type="GO" id="GO:0000967">
    <property type="term" value="P:rRNA 5'-end processing"/>
    <property type="evidence" value="ECO:0007669"/>
    <property type="project" value="UniProtKB-UniRule"/>
</dbReference>
<dbReference type="HAMAP" id="MF_00651">
    <property type="entry name" value="Nuclease_YqgF"/>
    <property type="match status" value="1"/>
</dbReference>
<keyword evidence="4 5" id="KW-0378">Hydrolase</keyword>
<dbReference type="GO" id="GO:0005829">
    <property type="term" value="C:cytosol"/>
    <property type="evidence" value="ECO:0007669"/>
    <property type="project" value="TreeGrafter"/>
</dbReference>
<evidence type="ECO:0000313" key="7">
    <source>
        <dbReference type="EMBL" id="KRN50847.1"/>
    </source>
</evidence>
<dbReference type="GO" id="GO:0016788">
    <property type="term" value="F:hydrolase activity, acting on ester bonds"/>
    <property type="evidence" value="ECO:0007669"/>
    <property type="project" value="UniProtKB-UniRule"/>
</dbReference>
<dbReference type="SUPFAM" id="SSF53098">
    <property type="entry name" value="Ribonuclease H-like"/>
    <property type="match status" value="1"/>
</dbReference>
<dbReference type="SMART" id="SM00732">
    <property type="entry name" value="YqgFc"/>
    <property type="match status" value="1"/>
</dbReference>
<gene>
    <name evidence="7" type="ORF">IV49_GL001664</name>
</gene>
<evidence type="ECO:0000256" key="2">
    <source>
        <dbReference type="ARBA" id="ARBA00022517"/>
    </source>
</evidence>
<proteinExistence type="inferred from homology"/>
<dbReference type="Pfam" id="PF03652">
    <property type="entry name" value="RuvX"/>
    <property type="match status" value="1"/>
</dbReference>
<dbReference type="InterPro" id="IPR006641">
    <property type="entry name" value="YqgF/RNaseH-like_dom"/>
</dbReference>
<protein>
    <recommendedName>
        <fullName evidence="5">Putative pre-16S rRNA nuclease</fullName>
        <ecNumber evidence="5">3.1.-.-</ecNumber>
    </recommendedName>
</protein>